<keyword evidence="2" id="KW-1185">Reference proteome</keyword>
<accession>A0ABV1R3B8</accession>
<evidence type="ECO:0000313" key="2">
    <source>
        <dbReference type="Proteomes" id="UP001432995"/>
    </source>
</evidence>
<organism evidence="1 2">
    <name type="scientific">Methylobacterium brachiatum</name>
    <dbReference type="NCBI Taxonomy" id="269660"/>
    <lineage>
        <taxon>Bacteria</taxon>
        <taxon>Pseudomonadati</taxon>
        <taxon>Pseudomonadota</taxon>
        <taxon>Alphaproteobacteria</taxon>
        <taxon>Hyphomicrobiales</taxon>
        <taxon>Methylobacteriaceae</taxon>
        <taxon>Methylobacterium</taxon>
    </lineage>
</organism>
<reference evidence="1" key="1">
    <citation type="submission" date="2024-06" db="EMBL/GenBank/DDBJ databases">
        <authorList>
            <person name="Campbell A.G."/>
        </authorList>
    </citation>
    <scope>NUCLEOTIDE SEQUENCE</scope>
    <source>
        <strain evidence="1">EM17</strain>
    </source>
</reference>
<name>A0ABV1R3B8_9HYPH</name>
<gene>
    <name evidence="1" type="ORF">ABS770_13685</name>
</gene>
<protein>
    <submittedName>
        <fullName evidence="1">Uncharacterized protein</fullName>
    </submittedName>
</protein>
<evidence type="ECO:0000313" key="1">
    <source>
        <dbReference type="EMBL" id="MER2289315.1"/>
    </source>
</evidence>
<sequence>MSTAERAHRAKRFDEDVKLAATFFDATAILAIGTAFSVPRMCSPTTAGLSRSRPSSDI</sequence>
<dbReference type="RefSeq" id="WP_165486575.1">
    <property type="nucleotide sequence ID" value="NZ_JBELQD010000013.1"/>
</dbReference>
<dbReference type="EMBL" id="JBELQD010000013">
    <property type="protein sequence ID" value="MER2289315.1"/>
    <property type="molecule type" value="Genomic_DNA"/>
</dbReference>
<comment type="caution">
    <text evidence="1">The sequence shown here is derived from an EMBL/GenBank/DDBJ whole genome shotgun (WGS) entry which is preliminary data.</text>
</comment>
<proteinExistence type="predicted"/>
<dbReference type="Proteomes" id="UP001432995">
    <property type="component" value="Unassembled WGS sequence"/>
</dbReference>